<evidence type="ECO:0000256" key="5">
    <source>
        <dbReference type="ARBA" id="ARBA00022845"/>
    </source>
</evidence>
<comment type="caution">
    <text evidence="12">The sequence shown here is derived from an EMBL/GenBank/DDBJ whole genome shotgun (WGS) entry which is preliminary data.</text>
</comment>
<dbReference type="GO" id="GO:0000049">
    <property type="term" value="F:tRNA binding"/>
    <property type="evidence" value="ECO:0007669"/>
    <property type="project" value="UniProtKB-KW"/>
</dbReference>
<evidence type="ECO:0000313" key="12">
    <source>
        <dbReference type="EMBL" id="RLJ71622.1"/>
    </source>
</evidence>
<sequence length="242" mass="26490">MAKRGKKYLKALELFDRNKTYTVEEAVDILKKAAELTQRGFDETVELAMRLNVDPKYADQMVRGSVVLPHGLGKPIKVLVLAEGEDAKVAEEAGADYVGGEDLINKILKEEWIDYDVVIATPEIMSKVAKLGRILGPRGLMPNPKTGTVTKNLEQAIKDAKRGRVEFKVDKAGNIHMPVGKLSFDKGKLVENIYTAIDAVVRAKPPGAKGQYVKSITVSTTMGPGIKIDISETMKKLQELAA</sequence>
<proteinExistence type="inferred from homology"/>
<keyword evidence="5 10" id="KW-0810">Translation regulation</keyword>
<dbReference type="PANTHER" id="PTHR36427">
    <property type="entry name" value="54S RIBOSOMAL PROTEIN L1, MITOCHONDRIAL"/>
    <property type="match status" value="1"/>
</dbReference>
<dbReference type="SUPFAM" id="SSF56808">
    <property type="entry name" value="Ribosomal protein L1"/>
    <property type="match status" value="1"/>
</dbReference>
<comment type="subunit">
    <text evidence="10">Part of the 50S ribosomal subunit.</text>
</comment>
<organism evidence="12 13">
    <name type="scientific">Hydrogenivirga caldilitoris</name>
    <dbReference type="NCBI Taxonomy" id="246264"/>
    <lineage>
        <taxon>Bacteria</taxon>
        <taxon>Pseudomonadati</taxon>
        <taxon>Aquificota</taxon>
        <taxon>Aquificia</taxon>
        <taxon>Aquificales</taxon>
        <taxon>Aquificaceae</taxon>
        <taxon>Hydrogenivirga</taxon>
    </lineage>
</organism>
<keyword evidence="3 10" id="KW-0820">tRNA-binding</keyword>
<evidence type="ECO:0000256" key="9">
    <source>
        <dbReference type="ARBA" id="ARBA00035241"/>
    </source>
</evidence>
<dbReference type="PIRSF" id="PIRSF002155">
    <property type="entry name" value="Ribosomal_L1"/>
    <property type="match status" value="1"/>
</dbReference>
<dbReference type="GO" id="GO:0003735">
    <property type="term" value="F:structural constituent of ribosome"/>
    <property type="evidence" value="ECO:0007669"/>
    <property type="project" value="InterPro"/>
</dbReference>
<name>A0A497XWU8_9AQUI</name>
<dbReference type="EMBL" id="RCCJ01000001">
    <property type="protein sequence ID" value="RLJ71622.1"/>
    <property type="molecule type" value="Genomic_DNA"/>
</dbReference>
<keyword evidence="7 10" id="KW-0689">Ribosomal protein</keyword>
<dbReference type="GO" id="GO:0006412">
    <property type="term" value="P:translation"/>
    <property type="evidence" value="ECO:0007669"/>
    <property type="project" value="UniProtKB-UniRule"/>
</dbReference>
<dbReference type="Gene3D" id="3.40.50.790">
    <property type="match status" value="1"/>
</dbReference>
<comment type="function">
    <text evidence="10">Binds directly to 23S rRNA. The L1 stalk is quite mobile in the ribosome, and is involved in E site tRNA release.</text>
</comment>
<evidence type="ECO:0000256" key="1">
    <source>
        <dbReference type="ARBA" id="ARBA00010531"/>
    </source>
</evidence>
<dbReference type="Proteomes" id="UP000267841">
    <property type="component" value="Unassembled WGS sequence"/>
</dbReference>
<evidence type="ECO:0000256" key="2">
    <source>
        <dbReference type="ARBA" id="ARBA00022491"/>
    </source>
</evidence>
<dbReference type="GO" id="GO:0019843">
    <property type="term" value="F:rRNA binding"/>
    <property type="evidence" value="ECO:0007669"/>
    <property type="project" value="UniProtKB-UniRule"/>
</dbReference>
<dbReference type="OrthoDB" id="9803740at2"/>
<dbReference type="InterPro" id="IPR028364">
    <property type="entry name" value="Ribosomal_uL1/biogenesis"/>
</dbReference>
<dbReference type="RefSeq" id="WP_121013097.1">
    <property type="nucleotide sequence ID" value="NZ_RCCJ01000001.1"/>
</dbReference>
<dbReference type="FunFam" id="3.40.50.790:FF:000001">
    <property type="entry name" value="50S ribosomal protein L1"/>
    <property type="match status" value="1"/>
</dbReference>
<dbReference type="HAMAP" id="MF_01318_B">
    <property type="entry name" value="Ribosomal_uL1_B"/>
    <property type="match status" value="1"/>
</dbReference>
<accession>A0A497XWU8</accession>
<keyword evidence="13" id="KW-1185">Reference proteome</keyword>
<protein>
    <recommendedName>
        <fullName evidence="9 10">Large ribosomal subunit protein uL1</fullName>
    </recommendedName>
</protein>
<comment type="similarity">
    <text evidence="1 10 11">Belongs to the universal ribosomal protein uL1 family.</text>
</comment>
<dbReference type="InterPro" id="IPR016095">
    <property type="entry name" value="Ribosomal_uL1_3-a/b-sand"/>
</dbReference>
<dbReference type="AlphaFoldDB" id="A0A497XWU8"/>
<dbReference type="InterPro" id="IPR005878">
    <property type="entry name" value="Ribosom_uL1_bac-type"/>
</dbReference>
<dbReference type="Pfam" id="PF00687">
    <property type="entry name" value="Ribosomal_L1"/>
    <property type="match status" value="1"/>
</dbReference>
<keyword evidence="2 10" id="KW-0678">Repressor</keyword>
<dbReference type="Gene3D" id="3.30.190.20">
    <property type="match status" value="1"/>
</dbReference>
<evidence type="ECO:0000256" key="8">
    <source>
        <dbReference type="ARBA" id="ARBA00023274"/>
    </source>
</evidence>
<evidence type="ECO:0000256" key="4">
    <source>
        <dbReference type="ARBA" id="ARBA00022730"/>
    </source>
</evidence>
<dbReference type="GO" id="GO:0015934">
    <property type="term" value="C:large ribosomal subunit"/>
    <property type="evidence" value="ECO:0007669"/>
    <property type="project" value="InterPro"/>
</dbReference>
<dbReference type="InterPro" id="IPR002143">
    <property type="entry name" value="Ribosomal_uL1"/>
</dbReference>
<dbReference type="InterPro" id="IPR023673">
    <property type="entry name" value="Ribosomal_uL1_CS"/>
</dbReference>
<dbReference type="CDD" id="cd00403">
    <property type="entry name" value="Ribosomal_L1"/>
    <property type="match status" value="1"/>
</dbReference>
<dbReference type="InterPro" id="IPR023674">
    <property type="entry name" value="Ribosomal_uL1-like"/>
</dbReference>
<dbReference type="PROSITE" id="PS01199">
    <property type="entry name" value="RIBOSOMAL_L1"/>
    <property type="match status" value="1"/>
</dbReference>
<evidence type="ECO:0000313" key="13">
    <source>
        <dbReference type="Proteomes" id="UP000267841"/>
    </source>
</evidence>
<evidence type="ECO:0000256" key="11">
    <source>
        <dbReference type="RuleBase" id="RU000659"/>
    </source>
</evidence>
<evidence type="ECO:0000256" key="10">
    <source>
        <dbReference type="HAMAP-Rule" id="MF_01318"/>
    </source>
</evidence>
<evidence type="ECO:0000256" key="3">
    <source>
        <dbReference type="ARBA" id="ARBA00022555"/>
    </source>
</evidence>
<evidence type="ECO:0000256" key="6">
    <source>
        <dbReference type="ARBA" id="ARBA00022884"/>
    </source>
</evidence>
<reference evidence="12 13" key="1">
    <citation type="submission" date="2018-10" db="EMBL/GenBank/DDBJ databases">
        <title>Genomic Encyclopedia of Archaeal and Bacterial Type Strains, Phase II (KMG-II): from individual species to whole genera.</title>
        <authorList>
            <person name="Goeker M."/>
        </authorList>
    </citation>
    <scope>NUCLEOTIDE SEQUENCE [LARGE SCALE GENOMIC DNA]</scope>
    <source>
        <strain evidence="12 13">DSM 16510</strain>
    </source>
</reference>
<gene>
    <name evidence="10" type="primary">rplA</name>
    <name evidence="12" type="ORF">BCF55_1940</name>
</gene>
<evidence type="ECO:0000256" key="7">
    <source>
        <dbReference type="ARBA" id="ARBA00022980"/>
    </source>
</evidence>
<comment type="function">
    <text evidence="10">Protein L1 is also a translational repressor protein, it controls the translation of the L11 operon by binding to its mRNA.</text>
</comment>
<keyword evidence="8 10" id="KW-0687">Ribonucleoprotein</keyword>
<dbReference type="GO" id="GO:0006417">
    <property type="term" value="P:regulation of translation"/>
    <property type="evidence" value="ECO:0007669"/>
    <property type="project" value="UniProtKB-KW"/>
</dbReference>
<dbReference type="PANTHER" id="PTHR36427:SF3">
    <property type="entry name" value="LARGE RIBOSOMAL SUBUNIT PROTEIN UL1M"/>
    <property type="match status" value="1"/>
</dbReference>
<dbReference type="NCBIfam" id="TIGR01169">
    <property type="entry name" value="rplA_bact"/>
    <property type="match status" value="1"/>
</dbReference>
<keyword evidence="6 10" id="KW-0694">RNA-binding</keyword>
<keyword evidence="4 10" id="KW-0699">rRNA-binding</keyword>